<dbReference type="InterPro" id="IPR016186">
    <property type="entry name" value="C-type_lectin-like/link_sf"/>
</dbReference>
<dbReference type="GO" id="GO:0030246">
    <property type="term" value="F:carbohydrate binding"/>
    <property type="evidence" value="ECO:0007669"/>
    <property type="project" value="UniProtKB-KW"/>
</dbReference>
<proteinExistence type="predicted"/>
<dbReference type="STRING" id="106582.ENSMZEP00005012617"/>
<dbReference type="PROSITE" id="PS50041">
    <property type="entry name" value="C_TYPE_LECTIN_2"/>
    <property type="match status" value="1"/>
</dbReference>
<dbReference type="AlphaFoldDB" id="A0A3P9BRS2"/>
<evidence type="ECO:0000256" key="3">
    <source>
        <dbReference type="ARBA" id="ARBA00023157"/>
    </source>
</evidence>
<protein>
    <recommendedName>
        <fullName evidence="5">C-type lectin domain-containing protein</fullName>
    </recommendedName>
</protein>
<evidence type="ECO:0000259" key="5">
    <source>
        <dbReference type="PROSITE" id="PS50041"/>
    </source>
</evidence>
<dbReference type="Gene3D" id="3.10.100.10">
    <property type="entry name" value="Mannose-Binding Protein A, subunit A"/>
    <property type="match status" value="1"/>
</dbReference>
<dbReference type="Proteomes" id="UP000265160">
    <property type="component" value="LG11"/>
</dbReference>
<dbReference type="PANTHER" id="PTHR46746:SF9">
    <property type="entry name" value="CD209 ANTIGEN-LIKE PROTEIN C-LIKE"/>
    <property type="match status" value="1"/>
</dbReference>
<dbReference type="GeneTree" id="ENSGT01030000234823"/>
<accession>A0A3P9BRS2</accession>
<dbReference type="InterPro" id="IPR033992">
    <property type="entry name" value="NKR-like_CTLD"/>
</dbReference>
<dbReference type="Ensembl" id="ENSMZET00005013059.1">
    <property type="protein sequence ID" value="ENSMZEP00005012617.1"/>
    <property type="gene ID" value="ENSMZEG00005009481.1"/>
</dbReference>
<feature type="domain" description="C-type lectin" evidence="5">
    <location>
        <begin position="99"/>
        <end position="213"/>
    </location>
</feature>
<name>A0A3P9BRS2_9CICH</name>
<evidence type="ECO:0000256" key="1">
    <source>
        <dbReference type="ARBA" id="ARBA00004167"/>
    </source>
</evidence>
<dbReference type="InterPro" id="IPR051379">
    <property type="entry name" value="C-type_Lectin_Receptor_IMM"/>
</dbReference>
<reference evidence="6" key="2">
    <citation type="submission" date="2025-08" db="UniProtKB">
        <authorList>
            <consortium name="Ensembl"/>
        </authorList>
    </citation>
    <scope>IDENTIFICATION</scope>
</reference>
<dbReference type="InterPro" id="IPR016187">
    <property type="entry name" value="CTDL_fold"/>
</dbReference>
<sequence length="219" mass="25513">VKVKHKATEQTPDTNNSILLEKQVMNLTAENHSLREKNEQLEAQNKGLETEKENLTEQIRDISWNNLNISRSQWSIDAYCPKENNKRTCKPCQNGWDHVESSCYAVNDAKREEWKTWEEAQENCREKSSDLPVVINEEEKKNVSEKSWKYDGNKGYWIGLRVKDGKWKWLDGRNLTNSSWIDQLPSDGHCAISVQNEGFKSVNCNEKNRWICKKKAVVV</sequence>
<organism evidence="6 7">
    <name type="scientific">Maylandia zebra</name>
    <name type="common">zebra mbuna</name>
    <dbReference type="NCBI Taxonomy" id="106582"/>
    <lineage>
        <taxon>Eukaryota</taxon>
        <taxon>Metazoa</taxon>
        <taxon>Chordata</taxon>
        <taxon>Craniata</taxon>
        <taxon>Vertebrata</taxon>
        <taxon>Euteleostomi</taxon>
        <taxon>Actinopterygii</taxon>
        <taxon>Neopterygii</taxon>
        <taxon>Teleostei</taxon>
        <taxon>Neoteleostei</taxon>
        <taxon>Acanthomorphata</taxon>
        <taxon>Ovalentaria</taxon>
        <taxon>Cichlomorphae</taxon>
        <taxon>Cichliformes</taxon>
        <taxon>Cichlidae</taxon>
        <taxon>African cichlids</taxon>
        <taxon>Pseudocrenilabrinae</taxon>
        <taxon>Haplochromini</taxon>
        <taxon>Maylandia</taxon>
        <taxon>Maylandia zebra complex</taxon>
    </lineage>
</organism>
<keyword evidence="2" id="KW-0430">Lectin</keyword>
<dbReference type="Pfam" id="PF00059">
    <property type="entry name" value="Lectin_C"/>
    <property type="match status" value="1"/>
</dbReference>
<feature type="coiled-coil region" evidence="4">
    <location>
        <begin position="24"/>
        <end position="65"/>
    </location>
</feature>
<reference evidence="6" key="3">
    <citation type="submission" date="2025-09" db="UniProtKB">
        <authorList>
            <consortium name="Ensembl"/>
        </authorList>
    </citation>
    <scope>IDENTIFICATION</scope>
</reference>
<keyword evidence="7" id="KW-1185">Reference proteome</keyword>
<dbReference type="SUPFAM" id="SSF56436">
    <property type="entry name" value="C-type lectin-like"/>
    <property type="match status" value="1"/>
</dbReference>
<dbReference type="GO" id="GO:0016020">
    <property type="term" value="C:membrane"/>
    <property type="evidence" value="ECO:0007669"/>
    <property type="project" value="UniProtKB-SubCell"/>
</dbReference>
<reference evidence="6 7" key="1">
    <citation type="journal article" date="2014" name="Nature">
        <title>The genomic substrate for adaptive radiation in African cichlid fish.</title>
        <authorList>
            <person name="Brawand D."/>
            <person name="Wagner C.E."/>
            <person name="Li Y.I."/>
            <person name="Malinsky M."/>
            <person name="Keller I."/>
            <person name="Fan S."/>
            <person name="Simakov O."/>
            <person name="Ng A.Y."/>
            <person name="Lim Z.W."/>
            <person name="Bezault E."/>
            <person name="Turner-Maier J."/>
            <person name="Johnson J."/>
            <person name="Alcazar R."/>
            <person name="Noh H.J."/>
            <person name="Russell P."/>
            <person name="Aken B."/>
            <person name="Alfoldi J."/>
            <person name="Amemiya C."/>
            <person name="Azzouzi N."/>
            <person name="Baroiller J.F."/>
            <person name="Barloy-Hubler F."/>
            <person name="Berlin A."/>
            <person name="Bloomquist R."/>
            <person name="Carleton K.L."/>
            <person name="Conte M.A."/>
            <person name="D'Cotta H."/>
            <person name="Eshel O."/>
            <person name="Gaffney L."/>
            <person name="Galibert F."/>
            <person name="Gante H.F."/>
            <person name="Gnerre S."/>
            <person name="Greuter L."/>
            <person name="Guyon R."/>
            <person name="Haddad N.S."/>
            <person name="Haerty W."/>
            <person name="Harris R.M."/>
            <person name="Hofmann H.A."/>
            <person name="Hourlier T."/>
            <person name="Hulata G."/>
            <person name="Jaffe D.B."/>
            <person name="Lara M."/>
            <person name="Lee A.P."/>
            <person name="MacCallum I."/>
            <person name="Mwaiko S."/>
            <person name="Nikaido M."/>
            <person name="Nishihara H."/>
            <person name="Ozouf-Costaz C."/>
            <person name="Penman D.J."/>
            <person name="Przybylski D."/>
            <person name="Rakotomanga M."/>
            <person name="Renn S.C.P."/>
            <person name="Ribeiro F.J."/>
            <person name="Ron M."/>
            <person name="Salzburger W."/>
            <person name="Sanchez-Pulido L."/>
            <person name="Santos M.E."/>
            <person name="Searle S."/>
            <person name="Sharpe T."/>
            <person name="Swofford R."/>
            <person name="Tan F.J."/>
            <person name="Williams L."/>
            <person name="Young S."/>
            <person name="Yin S."/>
            <person name="Okada N."/>
            <person name="Kocher T.D."/>
            <person name="Miska E.A."/>
            <person name="Lander E.S."/>
            <person name="Venkatesh B."/>
            <person name="Fernald R.D."/>
            <person name="Meyer A."/>
            <person name="Ponting C.P."/>
            <person name="Streelman J.T."/>
            <person name="Lindblad-Toh K."/>
            <person name="Seehausen O."/>
            <person name="Di Palma F."/>
        </authorList>
    </citation>
    <scope>NUCLEOTIDE SEQUENCE</scope>
</reference>
<dbReference type="InterPro" id="IPR001304">
    <property type="entry name" value="C-type_lectin-like"/>
</dbReference>
<dbReference type="PANTHER" id="PTHR46746">
    <property type="entry name" value="KILLER CELL LECTIN-LIKE RECEPTOR SUBFAMILY F MEMBER 2"/>
    <property type="match status" value="1"/>
</dbReference>
<evidence type="ECO:0000256" key="4">
    <source>
        <dbReference type="SAM" id="Coils"/>
    </source>
</evidence>
<keyword evidence="4" id="KW-0175">Coiled coil</keyword>
<dbReference type="SMART" id="SM00034">
    <property type="entry name" value="CLECT"/>
    <property type="match status" value="1"/>
</dbReference>
<evidence type="ECO:0000313" key="6">
    <source>
        <dbReference type="Ensembl" id="ENSMZEP00005012617.1"/>
    </source>
</evidence>
<dbReference type="CDD" id="cd03593">
    <property type="entry name" value="CLECT_NK_receptors_like"/>
    <property type="match status" value="1"/>
</dbReference>
<evidence type="ECO:0000256" key="2">
    <source>
        <dbReference type="ARBA" id="ARBA00022734"/>
    </source>
</evidence>
<keyword evidence="3" id="KW-1015">Disulfide bond</keyword>
<comment type="subcellular location">
    <subcellularLocation>
        <location evidence="1">Membrane</location>
        <topology evidence="1">Single-pass membrane protein</topology>
    </subcellularLocation>
</comment>
<evidence type="ECO:0000313" key="7">
    <source>
        <dbReference type="Proteomes" id="UP000265160"/>
    </source>
</evidence>